<name>A0A1E3SWA3_9MYCO</name>
<dbReference type="AlphaFoldDB" id="A0A1E3SWA3"/>
<evidence type="ECO:0000256" key="1">
    <source>
        <dbReference type="SAM" id="MobiDB-lite"/>
    </source>
</evidence>
<dbReference type="Proteomes" id="UP000094224">
    <property type="component" value="Unassembled WGS sequence"/>
</dbReference>
<dbReference type="CDD" id="cd00085">
    <property type="entry name" value="HNHc"/>
    <property type="match status" value="1"/>
</dbReference>
<feature type="compositionally biased region" description="Low complexity" evidence="1">
    <location>
        <begin position="12"/>
        <end position="31"/>
    </location>
</feature>
<proteinExistence type="predicted"/>
<organism evidence="2 3">
    <name type="scientific">Mycobacterium sherrisii</name>
    <dbReference type="NCBI Taxonomy" id="243061"/>
    <lineage>
        <taxon>Bacteria</taxon>
        <taxon>Bacillati</taxon>
        <taxon>Actinomycetota</taxon>
        <taxon>Actinomycetes</taxon>
        <taxon>Mycobacteriales</taxon>
        <taxon>Mycobacteriaceae</taxon>
        <taxon>Mycobacterium</taxon>
        <taxon>Mycobacterium simiae complex</taxon>
    </lineage>
</organism>
<evidence type="ECO:0008006" key="4">
    <source>
        <dbReference type="Google" id="ProtNLM"/>
    </source>
</evidence>
<dbReference type="InterPro" id="IPR003615">
    <property type="entry name" value="HNH_nuc"/>
</dbReference>
<dbReference type="Gene3D" id="1.10.30.50">
    <property type="match status" value="1"/>
</dbReference>
<protein>
    <recommendedName>
        <fullName evidence="4">HNH nuclease domain-containing protein</fullName>
    </recommendedName>
</protein>
<keyword evidence="3" id="KW-1185">Reference proteome</keyword>
<evidence type="ECO:0000313" key="3">
    <source>
        <dbReference type="Proteomes" id="UP000094224"/>
    </source>
</evidence>
<dbReference type="EMBL" id="MIHC01000017">
    <property type="protein sequence ID" value="ODR06427.1"/>
    <property type="molecule type" value="Genomic_DNA"/>
</dbReference>
<reference evidence="3" key="1">
    <citation type="submission" date="2016-09" db="EMBL/GenBank/DDBJ databases">
        <authorList>
            <person name="Greninger A.L."/>
            <person name="Jerome K.R."/>
            <person name="Mcnair B."/>
            <person name="Wallis C."/>
            <person name="Fang F."/>
        </authorList>
    </citation>
    <scope>NUCLEOTIDE SEQUENCE [LARGE SCALE GENOMIC DNA]</scope>
    <source>
        <strain evidence="3">BC1_M4</strain>
    </source>
</reference>
<evidence type="ECO:0000313" key="2">
    <source>
        <dbReference type="EMBL" id="ODR06427.1"/>
    </source>
</evidence>
<comment type="caution">
    <text evidence="2">The sequence shown here is derived from an EMBL/GenBank/DDBJ whole genome shotgun (WGS) entry which is preliminary data.</text>
</comment>
<feature type="region of interest" description="Disordered" evidence="1">
    <location>
        <begin position="1"/>
        <end position="71"/>
    </location>
</feature>
<gene>
    <name evidence="2" type="ORF">BHQ21_11600</name>
</gene>
<accession>A0A1E3SWA3</accession>
<sequence length="238" mass="26959">MRLAHRERHADAQATPRRAPAARPTTTTARKTALRPARKGVPDTFRPRRPLGPHDDEDQDDPMKTCTKCGETKPLDAFHRDQRKPDGRQAQCKNCRNAGTAAYQRAYRTANAEAISERDRAYRAANRVAIAEYRRAYRAANREILADQMRTYRQEKRHVAWARTYRARARRYGLEPVVESFTYADVIARYGDACAHCGGTFDELDHYPTPVIEGGPHALDNVRPACTPCNRGRVQTAA</sequence>